<feature type="region of interest" description="Disordered" evidence="1">
    <location>
        <begin position="1"/>
        <end position="50"/>
    </location>
</feature>
<sequence length="242" mass="26646">MFLEYPTPTSFELSTETSIDFSTESQGPTETPGPDHTTSPPPPTIATTQNTGPTSCYGLIFAGEMSQSITLQEKTNFLNIVLQIARNFQNTNLKFAITTFGIKIYQNLNDFQSYNEFVSTVNGLIAGLPLPNSALTYIAPVMDDIYDDLILYNGKGISTLFMGEMEAIRDPNAGYTAALRVASTGRNVYVLDYSSGSIPTSLWPYLTNNHLERIINGTGYDATTIYNNFYSTLITDINNNIC</sequence>
<keyword evidence="2" id="KW-1185">Reference proteome</keyword>
<proteinExistence type="predicted"/>
<evidence type="ECO:0000313" key="3">
    <source>
        <dbReference type="WBParaSite" id="PDA_v2.g25530.t1"/>
    </source>
</evidence>
<protein>
    <submittedName>
        <fullName evidence="3">VWFA domain-containing protein</fullName>
    </submittedName>
</protein>
<evidence type="ECO:0000256" key="1">
    <source>
        <dbReference type="SAM" id="MobiDB-lite"/>
    </source>
</evidence>
<name>A0A914Q8W5_9BILA</name>
<dbReference type="Proteomes" id="UP000887578">
    <property type="component" value="Unplaced"/>
</dbReference>
<feature type="compositionally biased region" description="Polar residues" evidence="1">
    <location>
        <begin position="7"/>
        <end position="29"/>
    </location>
</feature>
<dbReference type="AlphaFoldDB" id="A0A914Q8W5"/>
<reference evidence="3" key="1">
    <citation type="submission" date="2022-11" db="UniProtKB">
        <authorList>
            <consortium name="WormBaseParasite"/>
        </authorList>
    </citation>
    <scope>IDENTIFICATION</scope>
</reference>
<dbReference type="WBParaSite" id="PDA_v2.g25530.t1">
    <property type="protein sequence ID" value="PDA_v2.g25530.t1"/>
    <property type="gene ID" value="PDA_v2.g25530"/>
</dbReference>
<organism evidence="2 3">
    <name type="scientific">Panagrolaimus davidi</name>
    <dbReference type="NCBI Taxonomy" id="227884"/>
    <lineage>
        <taxon>Eukaryota</taxon>
        <taxon>Metazoa</taxon>
        <taxon>Ecdysozoa</taxon>
        <taxon>Nematoda</taxon>
        <taxon>Chromadorea</taxon>
        <taxon>Rhabditida</taxon>
        <taxon>Tylenchina</taxon>
        <taxon>Panagrolaimomorpha</taxon>
        <taxon>Panagrolaimoidea</taxon>
        <taxon>Panagrolaimidae</taxon>
        <taxon>Panagrolaimus</taxon>
    </lineage>
</organism>
<accession>A0A914Q8W5</accession>
<evidence type="ECO:0000313" key="2">
    <source>
        <dbReference type="Proteomes" id="UP000887578"/>
    </source>
</evidence>